<dbReference type="Proteomes" id="UP000324479">
    <property type="component" value="Unassembled WGS sequence"/>
</dbReference>
<evidence type="ECO:0000313" key="2">
    <source>
        <dbReference type="EMBL" id="KAA5540276.1"/>
    </source>
</evidence>
<reference evidence="2 3" key="1">
    <citation type="submission" date="2019-08" db="EMBL/GenBank/DDBJ databases">
        <authorList>
            <person name="Dhanesh K."/>
            <person name="Kumar G."/>
            <person name="Sasikala C."/>
            <person name="Venkata Ramana C."/>
        </authorList>
    </citation>
    <scope>NUCLEOTIDE SEQUENCE [LARGE SCALE GENOMIC DNA]</scope>
    <source>
        <strain evidence="2 3">JC645</strain>
    </source>
</reference>
<organism evidence="2 3">
    <name type="scientific">Roseiconus nitratireducens</name>
    <dbReference type="NCBI Taxonomy" id="2605748"/>
    <lineage>
        <taxon>Bacteria</taxon>
        <taxon>Pseudomonadati</taxon>
        <taxon>Planctomycetota</taxon>
        <taxon>Planctomycetia</taxon>
        <taxon>Pirellulales</taxon>
        <taxon>Pirellulaceae</taxon>
        <taxon>Roseiconus</taxon>
    </lineage>
</organism>
<keyword evidence="3" id="KW-1185">Reference proteome</keyword>
<keyword evidence="1" id="KW-0175">Coiled coil</keyword>
<gene>
    <name evidence="2" type="ORF">FYK55_21865</name>
</gene>
<protein>
    <submittedName>
        <fullName evidence="2">Uncharacterized protein</fullName>
    </submittedName>
</protein>
<dbReference type="RefSeq" id="WP_150078748.1">
    <property type="nucleotide sequence ID" value="NZ_VWOX01000014.1"/>
</dbReference>
<comment type="caution">
    <text evidence="2">The sequence shown here is derived from an EMBL/GenBank/DDBJ whole genome shotgun (WGS) entry which is preliminary data.</text>
</comment>
<evidence type="ECO:0000313" key="3">
    <source>
        <dbReference type="Proteomes" id="UP000324479"/>
    </source>
</evidence>
<name>A0A5M6CZI0_9BACT</name>
<feature type="coiled-coil region" evidence="1">
    <location>
        <begin position="131"/>
        <end position="184"/>
    </location>
</feature>
<evidence type="ECO:0000256" key="1">
    <source>
        <dbReference type="SAM" id="Coils"/>
    </source>
</evidence>
<accession>A0A5M6CZI0</accession>
<dbReference type="AlphaFoldDB" id="A0A5M6CZI0"/>
<feature type="coiled-coil region" evidence="1">
    <location>
        <begin position="7"/>
        <end position="101"/>
    </location>
</feature>
<proteinExistence type="predicted"/>
<dbReference type="EMBL" id="VWOX01000014">
    <property type="protein sequence ID" value="KAA5540276.1"/>
    <property type="molecule type" value="Genomic_DNA"/>
</dbReference>
<sequence>MSSREAIVAQLERIDEIRGEIRELREAVTAVNSQCEEEAAKCVQRCERPRAELEDPTTESGRRIEARREIAQANADLERRIEELHAQRKHLTGEIGRLEKQTSNSQSLKNQLMQAAPDEQKDRQWVLQRSVESAQGRFQAAQGRIREYESLLETGKDRESESTLDTYRTRLRRWKAEAKEASHLAGLAQTELSKLTAAMTAL</sequence>